<gene>
    <name evidence="1" type="ORF">RFULGI_LOCUS6927</name>
</gene>
<reference evidence="1" key="1">
    <citation type="submission" date="2021-06" db="EMBL/GenBank/DDBJ databases">
        <authorList>
            <person name="Kallberg Y."/>
            <person name="Tangrot J."/>
            <person name="Rosling A."/>
        </authorList>
    </citation>
    <scope>NUCLEOTIDE SEQUENCE</scope>
    <source>
        <strain evidence="1">IN212</strain>
    </source>
</reference>
<dbReference type="OrthoDB" id="2410706at2759"/>
<dbReference type="Proteomes" id="UP000789396">
    <property type="component" value="Unassembled WGS sequence"/>
</dbReference>
<keyword evidence="2" id="KW-1185">Reference proteome</keyword>
<feature type="non-terminal residue" evidence="1">
    <location>
        <position position="1"/>
    </location>
</feature>
<evidence type="ECO:0000313" key="1">
    <source>
        <dbReference type="EMBL" id="CAG8609669.1"/>
    </source>
</evidence>
<protein>
    <submittedName>
        <fullName evidence="1">5483_t:CDS:1</fullName>
    </submittedName>
</protein>
<proteinExistence type="predicted"/>
<dbReference type="EMBL" id="CAJVPZ010009482">
    <property type="protein sequence ID" value="CAG8609669.1"/>
    <property type="molecule type" value="Genomic_DNA"/>
</dbReference>
<sequence>MGRKDEYDQPQALFSSLIKTNYSEQKQSLKQKYGFGIGYTKKALDYAVWTDNVDELVSYLEKFIEKAKLELNKQEKNDNVENIIINNSIYTKYKEHLPKYYKLGEEDLPRKKVRNIRDITNSVNQVNQVLDENEITYNPDNGNLKH</sequence>
<organism evidence="1 2">
    <name type="scientific">Racocetra fulgida</name>
    <dbReference type="NCBI Taxonomy" id="60492"/>
    <lineage>
        <taxon>Eukaryota</taxon>
        <taxon>Fungi</taxon>
        <taxon>Fungi incertae sedis</taxon>
        <taxon>Mucoromycota</taxon>
        <taxon>Glomeromycotina</taxon>
        <taxon>Glomeromycetes</taxon>
        <taxon>Diversisporales</taxon>
        <taxon>Gigasporaceae</taxon>
        <taxon>Racocetra</taxon>
    </lineage>
</organism>
<evidence type="ECO:0000313" key="2">
    <source>
        <dbReference type="Proteomes" id="UP000789396"/>
    </source>
</evidence>
<accession>A0A9N9CPQ1</accession>
<dbReference type="AlphaFoldDB" id="A0A9N9CPQ1"/>
<comment type="caution">
    <text evidence="1">The sequence shown here is derived from an EMBL/GenBank/DDBJ whole genome shotgun (WGS) entry which is preliminary data.</text>
</comment>
<name>A0A9N9CPQ1_9GLOM</name>